<dbReference type="Gene3D" id="6.10.280.80">
    <property type="entry name" value="NCX, peripheral helical region"/>
    <property type="match status" value="1"/>
</dbReference>
<feature type="transmembrane region" description="Helical" evidence="5">
    <location>
        <begin position="179"/>
        <end position="201"/>
    </location>
</feature>
<dbReference type="PANTHER" id="PTHR10846:SF8">
    <property type="entry name" value="INNER MEMBRANE PROTEIN YRBG"/>
    <property type="match status" value="1"/>
</dbReference>
<keyword evidence="2 5" id="KW-0812">Transmembrane</keyword>
<feature type="transmembrane region" description="Helical" evidence="5">
    <location>
        <begin position="6"/>
        <end position="24"/>
    </location>
</feature>
<evidence type="ECO:0000313" key="8">
    <source>
        <dbReference type="Proteomes" id="UP000316560"/>
    </source>
</evidence>
<dbReference type="InterPro" id="IPR004481">
    <property type="entry name" value="K/Na/Ca-exchanger"/>
</dbReference>
<reference evidence="7 8" key="1">
    <citation type="submission" date="2019-06" db="EMBL/GenBank/DDBJ databases">
        <title>Sequencing the genomes of 1000 actinobacteria strains.</title>
        <authorList>
            <person name="Klenk H.-P."/>
        </authorList>
    </citation>
    <scope>NUCLEOTIDE SEQUENCE [LARGE SCALE GENOMIC DNA]</scope>
    <source>
        <strain evidence="7 8">DSM 21947</strain>
    </source>
</reference>
<feature type="transmembrane region" description="Helical" evidence="5">
    <location>
        <begin position="36"/>
        <end position="59"/>
    </location>
</feature>
<feature type="transmembrane region" description="Helical" evidence="5">
    <location>
        <begin position="104"/>
        <end position="125"/>
    </location>
</feature>
<dbReference type="EMBL" id="VFRA01000001">
    <property type="protein sequence ID" value="TQO20090.1"/>
    <property type="molecule type" value="Genomic_DNA"/>
</dbReference>
<dbReference type="AlphaFoldDB" id="A0A8H2K6I7"/>
<comment type="caution">
    <text evidence="7">The sequence shown here is derived from an EMBL/GenBank/DDBJ whole genome shotgun (WGS) entry which is preliminary data.</text>
</comment>
<evidence type="ECO:0000256" key="3">
    <source>
        <dbReference type="ARBA" id="ARBA00022989"/>
    </source>
</evidence>
<feature type="transmembrane region" description="Helical" evidence="5">
    <location>
        <begin position="247"/>
        <end position="268"/>
    </location>
</feature>
<evidence type="ECO:0000256" key="4">
    <source>
        <dbReference type="ARBA" id="ARBA00023136"/>
    </source>
</evidence>
<name>A0A8H2K6I7_9MICO</name>
<feature type="domain" description="Sodium/calcium exchanger membrane region" evidence="6">
    <location>
        <begin position="182"/>
        <end position="325"/>
    </location>
</feature>
<feature type="transmembrane region" description="Helical" evidence="5">
    <location>
        <begin position="207"/>
        <end position="226"/>
    </location>
</feature>
<feature type="transmembrane region" description="Helical" evidence="5">
    <location>
        <begin position="131"/>
        <end position="148"/>
    </location>
</feature>
<dbReference type="InterPro" id="IPR004837">
    <property type="entry name" value="NaCa_Exmemb"/>
</dbReference>
<sequence length="379" mass="38453">MSALDIGLVVLGLLVLVAGGELLVRGASTLATRWGLSPLVIGLTVVAVGTSAPELAVSIDAVLRNEADLAVGNVVGSNIANVLLILGIAALILPLAVKKQLVRIDVPVMIGASLALLIVAADGIISIIDGLLLLALVIAHTVVTLVLGRRETAADNKRAAQERADAGTEAPTAVRRPPILISVLLVLGGIGLLVVGANLLVTGAVNIATSLGVGSLVIGLTVVAIGTSLPELVTSIIAAVRGQRDIAVGNIVGSCIANIGFVLGFPALISGGGILVAAEAVALDIPLMLAAAVVIAPLAFTGYSVQRWEGAVLVALYLAYMLYVILDATGHQAQSGFTGTMVVFVLPLLVLTVATTVVYDVRRRSTSRKGGQIPPVKLP</sequence>
<feature type="domain" description="Sodium/calcium exchanger membrane region" evidence="6">
    <location>
        <begin position="6"/>
        <end position="143"/>
    </location>
</feature>
<evidence type="ECO:0000256" key="5">
    <source>
        <dbReference type="SAM" id="Phobius"/>
    </source>
</evidence>
<evidence type="ECO:0000256" key="1">
    <source>
        <dbReference type="ARBA" id="ARBA00004141"/>
    </source>
</evidence>
<dbReference type="PANTHER" id="PTHR10846">
    <property type="entry name" value="SODIUM/POTASSIUM/CALCIUM EXCHANGER"/>
    <property type="match status" value="1"/>
</dbReference>
<dbReference type="OrthoDB" id="9794225at2"/>
<dbReference type="GO" id="GO:0005886">
    <property type="term" value="C:plasma membrane"/>
    <property type="evidence" value="ECO:0007669"/>
    <property type="project" value="TreeGrafter"/>
</dbReference>
<accession>A0A8H2K6I7</accession>
<dbReference type="Pfam" id="PF01699">
    <property type="entry name" value="Na_Ca_ex"/>
    <property type="match status" value="2"/>
</dbReference>
<feature type="transmembrane region" description="Helical" evidence="5">
    <location>
        <begin position="308"/>
        <end position="326"/>
    </location>
</feature>
<dbReference type="NCBIfam" id="TIGR00367">
    <property type="entry name" value="calcium/sodium antiporter"/>
    <property type="match status" value="1"/>
</dbReference>
<dbReference type="GO" id="GO:0005262">
    <property type="term" value="F:calcium channel activity"/>
    <property type="evidence" value="ECO:0007669"/>
    <property type="project" value="TreeGrafter"/>
</dbReference>
<comment type="subcellular location">
    <subcellularLocation>
        <location evidence="1">Membrane</location>
        <topology evidence="1">Multi-pass membrane protein</topology>
    </subcellularLocation>
</comment>
<dbReference type="InterPro" id="IPR044880">
    <property type="entry name" value="NCX_ion-bd_dom_sf"/>
</dbReference>
<keyword evidence="4 5" id="KW-0472">Membrane</keyword>
<dbReference type="Gene3D" id="1.20.1420.30">
    <property type="entry name" value="NCX, central ion-binding region"/>
    <property type="match status" value="1"/>
</dbReference>
<keyword evidence="8" id="KW-1185">Reference proteome</keyword>
<organism evidence="7 8">
    <name type="scientific">Rhodoglobus vestalii</name>
    <dbReference type="NCBI Taxonomy" id="193384"/>
    <lineage>
        <taxon>Bacteria</taxon>
        <taxon>Bacillati</taxon>
        <taxon>Actinomycetota</taxon>
        <taxon>Actinomycetes</taxon>
        <taxon>Micrococcales</taxon>
        <taxon>Microbacteriaceae</taxon>
        <taxon>Rhodoglobus</taxon>
    </lineage>
</organism>
<proteinExistence type="predicted"/>
<dbReference type="Proteomes" id="UP000316560">
    <property type="component" value="Unassembled WGS sequence"/>
</dbReference>
<feature type="transmembrane region" description="Helical" evidence="5">
    <location>
        <begin position="79"/>
        <end position="97"/>
    </location>
</feature>
<feature type="transmembrane region" description="Helical" evidence="5">
    <location>
        <begin position="338"/>
        <end position="359"/>
    </location>
</feature>
<keyword evidence="3 5" id="KW-1133">Transmembrane helix</keyword>
<gene>
    <name evidence="7" type="ORF">FB472_1701</name>
</gene>
<evidence type="ECO:0000256" key="2">
    <source>
        <dbReference type="ARBA" id="ARBA00022692"/>
    </source>
</evidence>
<dbReference type="RefSeq" id="WP_141991518.1">
    <property type="nucleotide sequence ID" value="NZ_VFRA01000001.1"/>
</dbReference>
<feature type="transmembrane region" description="Helical" evidence="5">
    <location>
        <begin position="274"/>
        <end position="296"/>
    </location>
</feature>
<evidence type="ECO:0000313" key="7">
    <source>
        <dbReference type="EMBL" id="TQO20090.1"/>
    </source>
</evidence>
<dbReference type="GO" id="GO:0008273">
    <property type="term" value="F:calcium, potassium:sodium antiporter activity"/>
    <property type="evidence" value="ECO:0007669"/>
    <property type="project" value="TreeGrafter"/>
</dbReference>
<protein>
    <submittedName>
        <fullName evidence="7">Cation:H+ antiporter</fullName>
    </submittedName>
</protein>
<dbReference type="GO" id="GO:0006874">
    <property type="term" value="P:intracellular calcium ion homeostasis"/>
    <property type="evidence" value="ECO:0007669"/>
    <property type="project" value="TreeGrafter"/>
</dbReference>
<evidence type="ECO:0000259" key="6">
    <source>
        <dbReference type="Pfam" id="PF01699"/>
    </source>
</evidence>